<dbReference type="InterPro" id="IPR050228">
    <property type="entry name" value="Carboxylesterase_BioH"/>
</dbReference>
<dbReference type="SUPFAM" id="SSF53474">
    <property type="entry name" value="alpha/beta-Hydrolases"/>
    <property type="match status" value="1"/>
</dbReference>
<dbReference type="InterPro" id="IPR029058">
    <property type="entry name" value="AB_hydrolase_fold"/>
</dbReference>
<evidence type="ECO:0000259" key="1">
    <source>
        <dbReference type="Pfam" id="PF00561"/>
    </source>
</evidence>
<dbReference type="EMBL" id="UINC01003403">
    <property type="protein sequence ID" value="SVA06026.1"/>
    <property type="molecule type" value="Genomic_DNA"/>
</dbReference>
<gene>
    <name evidence="2" type="ORF">METZ01_LOCUS58880</name>
</gene>
<feature type="non-terminal residue" evidence="2">
    <location>
        <position position="1"/>
    </location>
</feature>
<dbReference type="InterPro" id="IPR000073">
    <property type="entry name" value="AB_hydrolase_1"/>
</dbReference>
<reference evidence="2" key="1">
    <citation type="submission" date="2018-05" db="EMBL/GenBank/DDBJ databases">
        <authorList>
            <person name="Lanie J.A."/>
            <person name="Ng W.-L."/>
            <person name="Kazmierczak K.M."/>
            <person name="Andrzejewski T.M."/>
            <person name="Davidsen T.M."/>
            <person name="Wayne K.J."/>
            <person name="Tettelin H."/>
            <person name="Glass J.I."/>
            <person name="Rusch D."/>
            <person name="Podicherti R."/>
            <person name="Tsui H.-C.T."/>
            <person name="Winkler M.E."/>
        </authorList>
    </citation>
    <scope>NUCLEOTIDE SEQUENCE</scope>
</reference>
<dbReference type="Pfam" id="PF00561">
    <property type="entry name" value="Abhydrolase_1"/>
    <property type="match status" value="1"/>
</dbReference>
<dbReference type="AlphaFoldDB" id="A0A381SPV7"/>
<feature type="domain" description="AB hydrolase-1" evidence="1">
    <location>
        <begin position="49"/>
        <end position="207"/>
    </location>
</feature>
<sequence length="238" mass="25708">VIFLPGSLCDERVFADQLREIDQPCEVADLTLDDSIMAMATRVLREAPPRFALVGLSLGGIVAAEIARLASERVQAMALIDTNLGAADDAQLRTRRRWATDVRAGHFAQVVEELVPVLTASPDAHGPLIVDMATAVGPAGFLRQNDALLHRRDQRSIISRFQGPTLIAYGSDDQLCPPSVHADLSACCADARLLVVEQAGHLSSIDQPVALTSGLTDWLEDVKNNQTKRRTTHESANA</sequence>
<organism evidence="2">
    <name type="scientific">marine metagenome</name>
    <dbReference type="NCBI Taxonomy" id="408172"/>
    <lineage>
        <taxon>unclassified sequences</taxon>
        <taxon>metagenomes</taxon>
        <taxon>ecological metagenomes</taxon>
    </lineage>
</organism>
<accession>A0A381SPV7</accession>
<evidence type="ECO:0000313" key="2">
    <source>
        <dbReference type="EMBL" id="SVA06026.1"/>
    </source>
</evidence>
<dbReference type="PANTHER" id="PTHR43194:SF5">
    <property type="entry name" value="PIMELOYL-[ACYL-CARRIER PROTEIN] METHYL ESTER ESTERASE"/>
    <property type="match status" value="1"/>
</dbReference>
<dbReference type="Gene3D" id="3.40.50.1820">
    <property type="entry name" value="alpha/beta hydrolase"/>
    <property type="match status" value="1"/>
</dbReference>
<dbReference type="PANTHER" id="PTHR43194">
    <property type="entry name" value="HYDROLASE ALPHA/BETA FOLD FAMILY"/>
    <property type="match status" value="1"/>
</dbReference>
<proteinExistence type="predicted"/>
<protein>
    <recommendedName>
        <fullName evidence="1">AB hydrolase-1 domain-containing protein</fullName>
    </recommendedName>
</protein>
<dbReference type="PRINTS" id="PR00111">
    <property type="entry name" value="ABHYDROLASE"/>
</dbReference>
<name>A0A381SPV7_9ZZZZ</name>